<name>A0A4U5J9X5_9EURY</name>
<dbReference type="InterPro" id="IPR042188">
    <property type="entry name" value="MmgE/PrpD_sf_2"/>
</dbReference>
<sequence>MVQVYGRAMCATITSKIENEIVSLPTKIEYKDLPSSTKDRARRLLKDQIAVQIGTSDLPWSRNINRYGAEQERAGTSTIAADGRKVDAATAAFVNASYGHGFEYDDAHADSHSHPASIVVSASIAIGEAQEATIEEVLTAMITGYEVYTRIGTMAAPELLTTGWHPHPVLGPFGAAAATASLWNFDEQQTAHALAIAASHASGTTEYSSTGGSVKRVHSGMGSRGGIEAARLAKHGVTGPRKFLTGNKGFFSTFVDKDGFSAADVGDLTSFEIDTAWIKPYCTCGGTHGYIDAVKAIDPDPANIDKIVARLQPETDSIVGTQNENAYKPTDIIEVQYSLPFQIALAAHGFGNGYQAHRRIVDGELIDNKDLLETVNKVEMVVDDELDTRNSSAVADMEIEFGDNSEHQFIEHSKGRAENPLTEEEFRAKIDDLTVPVLGEENAEQLAMALDSFSLQDSVSELMELTYI</sequence>
<dbReference type="InterPro" id="IPR045337">
    <property type="entry name" value="MmgE_PrpD_C"/>
</dbReference>
<dbReference type="InterPro" id="IPR036148">
    <property type="entry name" value="MmgE/PrpD_sf"/>
</dbReference>
<feature type="domain" description="MmgE/PrpD C-terminal" evidence="3">
    <location>
        <begin position="281"/>
        <end position="446"/>
    </location>
</feature>
<evidence type="ECO:0000256" key="1">
    <source>
        <dbReference type="ARBA" id="ARBA00006174"/>
    </source>
</evidence>
<evidence type="ECO:0000313" key="4">
    <source>
        <dbReference type="EMBL" id="TKR25041.1"/>
    </source>
</evidence>
<dbReference type="SUPFAM" id="SSF103378">
    <property type="entry name" value="2-methylcitrate dehydratase PrpD"/>
    <property type="match status" value="1"/>
</dbReference>
<dbReference type="InterPro" id="IPR005656">
    <property type="entry name" value="MmgE_PrpD"/>
</dbReference>
<evidence type="ECO:0000313" key="5">
    <source>
        <dbReference type="Proteomes" id="UP000308037"/>
    </source>
</evidence>
<evidence type="ECO:0000259" key="3">
    <source>
        <dbReference type="Pfam" id="PF19305"/>
    </source>
</evidence>
<comment type="caution">
    <text evidence="4">The sequence shown here is derived from an EMBL/GenBank/DDBJ whole genome shotgun (WGS) entry which is preliminary data.</text>
</comment>
<dbReference type="Proteomes" id="UP000308037">
    <property type="component" value="Unassembled WGS sequence"/>
</dbReference>
<dbReference type="AlphaFoldDB" id="A0A4U5J9X5"/>
<dbReference type="Pfam" id="PF03972">
    <property type="entry name" value="MmgE_PrpD_N"/>
    <property type="match status" value="1"/>
</dbReference>
<evidence type="ECO:0000259" key="2">
    <source>
        <dbReference type="Pfam" id="PF03972"/>
    </source>
</evidence>
<dbReference type="InterPro" id="IPR045336">
    <property type="entry name" value="MmgE_PrpD_N"/>
</dbReference>
<dbReference type="GO" id="GO:0016829">
    <property type="term" value="F:lyase activity"/>
    <property type="evidence" value="ECO:0007669"/>
    <property type="project" value="InterPro"/>
</dbReference>
<reference evidence="4 5" key="1">
    <citation type="submission" date="2019-04" db="EMBL/GenBank/DDBJ databases">
        <title>Natronomonas sp. F20-122 a newhaloarchaeon isolated from a saline saltern of Isla Bacuta, Huelva, Spain.</title>
        <authorList>
            <person name="Duran-Viseras A."/>
            <person name="Sanchez-Porro C."/>
            <person name="Ventosa A."/>
        </authorList>
    </citation>
    <scope>NUCLEOTIDE SEQUENCE [LARGE SCALE GENOMIC DNA]</scope>
    <source>
        <strain evidence="4 5">F20-122</strain>
    </source>
</reference>
<dbReference type="PANTHER" id="PTHR16943:SF8">
    <property type="entry name" value="2-METHYLCITRATE DEHYDRATASE"/>
    <property type="match status" value="1"/>
</dbReference>
<dbReference type="EMBL" id="QKNX01000005">
    <property type="protein sequence ID" value="TKR25041.1"/>
    <property type="molecule type" value="Genomic_DNA"/>
</dbReference>
<dbReference type="Pfam" id="PF19305">
    <property type="entry name" value="MmgE_PrpD_C"/>
    <property type="match status" value="1"/>
</dbReference>
<dbReference type="Gene3D" id="3.30.1330.120">
    <property type="entry name" value="2-methylcitrate dehydratase PrpD"/>
    <property type="match status" value="1"/>
</dbReference>
<keyword evidence="5" id="KW-1185">Reference proteome</keyword>
<dbReference type="Gene3D" id="1.10.4100.10">
    <property type="entry name" value="2-methylcitrate dehydratase PrpD"/>
    <property type="match status" value="1"/>
</dbReference>
<dbReference type="InterPro" id="IPR042183">
    <property type="entry name" value="MmgE/PrpD_sf_1"/>
</dbReference>
<proteinExistence type="inferred from homology"/>
<organism evidence="4 5">
    <name type="scientific">Natronomonas salsuginis</name>
    <dbReference type="NCBI Taxonomy" id="2217661"/>
    <lineage>
        <taxon>Archaea</taxon>
        <taxon>Methanobacteriati</taxon>
        <taxon>Methanobacteriota</taxon>
        <taxon>Stenosarchaea group</taxon>
        <taxon>Halobacteria</taxon>
        <taxon>Halobacteriales</taxon>
        <taxon>Natronomonadaceae</taxon>
        <taxon>Natronomonas</taxon>
    </lineage>
</organism>
<dbReference type="PANTHER" id="PTHR16943">
    <property type="entry name" value="2-METHYLCITRATE DEHYDRATASE-RELATED"/>
    <property type="match status" value="1"/>
</dbReference>
<protein>
    <submittedName>
        <fullName evidence="4">MmgE/PrpD family protein</fullName>
    </submittedName>
</protein>
<comment type="similarity">
    <text evidence="1">Belongs to the PrpD family.</text>
</comment>
<gene>
    <name evidence="4" type="ORF">DM868_11770</name>
</gene>
<accession>A0A4U5J9X5</accession>
<feature type="domain" description="MmgE/PrpD N-terminal" evidence="2">
    <location>
        <begin position="26"/>
        <end position="261"/>
    </location>
</feature>